<gene>
    <name evidence="1" type="ORF">EQG79_22960</name>
</gene>
<evidence type="ECO:0000313" key="2">
    <source>
        <dbReference type="Proteomes" id="UP000290407"/>
    </source>
</evidence>
<dbReference type="InterPro" id="IPR036412">
    <property type="entry name" value="HAD-like_sf"/>
</dbReference>
<organism evidence="1 2">
    <name type="scientific">Spirosoma sordidisoli</name>
    <dbReference type="NCBI Taxonomy" id="2502893"/>
    <lineage>
        <taxon>Bacteria</taxon>
        <taxon>Pseudomonadati</taxon>
        <taxon>Bacteroidota</taxon>
        <taxon>Cytophagia</taxon>
        <taxon>Cytophagales</taxon>
        <taxon>Cytophagaceae</taxon>
        <taxon>Spirosoma</taxon>
    </lineage>
</organism>
<accession>A0A4Q2UEB5</accession>
<dbReference type="Gene3D" id="3.40.50.1000">
    <property type="entry name" value="HAD superfamily/HAD-like"/>
    <property type="match status" value="1"/>
</dbReference>
<sequence>MNVHQEIESLFTGLGGRFVTPVDTLAGKVSRIRAIVFDWDGVFNDGTKTGSGSSPFSEVDSMGTNLLRFGLWLHQGEQLPVAAVITGVTNTMADKLVGREHFDACYSQAKHKVDVLTHLLERHGLQPHEVAFFFDDALDLSVAQVAGVRIMIHRTANPLLTNYVVNNNLADYLTGHTGGQFAVREGCELLLGLLGQFEPVMLERLRYRPVYDRYYAQRQQVESAYWTVSLDGAITAKEPG</sequence>
<comment type="caution">
    <text evidence="1">The sequence shown here is derived from an EMBL/GenBank/DDBJ whole genome shotgun (WGS) entry which is preliminary data.</text>
</comment>
<dbReference type="EMBL" id="SBLB01000007">
    <property type="protein sequence ID" value="RYC67573.1"/>
    <property type="molecule type" value="Genomic_DNA"/>
</dbReference>
<dbReference type="SUPFAM" id="SSF56784">
    <property type="entry name" value="HAD-like"/>
    <property type="match status" value="1"/>
</dbReference>
<name>A0A4Q2UEB5_9BACT</name>
<dbReference type="Proteomes" id="UP000290407">
    <property type="component" value="Unassembled WGS sequence"/>
</dbReference>
<dbReference type="AlphaFoldDB" id="A0A4Q2UEB5"/>
<protein>
    <submittedName>
        <fullName evidence="1">Phosphatase</fullName>
    </submittedName>
</protein>
<reference evidence="1 2" key="1">
    <citation type="submission" date="2019-01" db="EMBL/GenBank/DDBJ databases">
        <title>Spirosoma flava sp. nov., a propanil-degrading bacterium isolated from herbicide-contaminated soil.</title>
        <authorList>
            <person name="Zhang L."/>
            <person name="Jiang J.-D."/>
        </authorList>
    </citation>
    <scope>NUCLEOTIDE SEQUENCE [LARGE SCALE GENOMIC DNA]</scope>
    <source>
        <strain evidence="1 2">TY50</strain>
    </source>
</reference>
<proteinExistence type="predicted"/>
<evidence type="ECO:0000313" key="1">
    <source>
        <dbReference type="EMBL" id="RYC67573.1"/>
    </source>
</evidence>
<dbReference type="InterPro" id="IPR023214">
    <property type="entry name" value="HAD_sf"/>
</dbReference>
<keyword evidence="2" id="KW-1185">Reference proteome</keyword>
<dbReference type="RefSeq" id="WP_129604510.1">
    <property type="nucleotide sequence ID" value="NZ_SBLB01000007.1"/>
</dbReference>